<organism evidence="1 2">
    <name type="scientific">Smallanthus sonchifolius</name>
    <dbReference type="NCBI Taxonomy" id="185202"/>
    <lineage>
        <taxon>Eukaryota</taxon>
        <taxon>Viridiplantae</taxon>
        <taxon>Streptophyta</taxon>
        <taxon>Embryophyta</taxon>
        <taxon>Tracheophyta</taxon>
        <taxon>Spermatophyta</taxon>
        <taxon>Magnoliopsida</taxon>
        <taxon>eudicotyledons</taxon>
        <taxon>Gunneridae</taxon>
        <taxon>Pentapetalae</taxon>
        <taxon>asterids</taxon>
        <taxon>campanulids</taxon>
        <taxon>Asterales</taxon>
        <taxon>Asteraceae</taxon>
        <taxon>Asteroideae</taxon>
        <taxon>Heliantheae alliance</taxon>
        <taxon>Millerieae</taxon>
        <taxon>Smallanthus</taxon>
    </lineage>
</organism>
<name>A0ACB9ITM2_9ASTR</name>
<reference evidence="1 2" key="2">
    <citation type="journal article" date="2022" name="Mol. Ecol. Resour.">
        <title>The genomes of chicory, endive, great burdock and yacon provide insights into Asteraceae paleo-polyploidization history and plant inulin production.</title>
        <authorList>
            <person name="Fan W."/>
            <person name="Wang S."/>
            <person name="Wang H."/>
            <person name="Wang A."/>
            <person name="Jiang F."/>
            <person name="Liu H."/>
            <person name="Zhao H."/>
            <person name="Xu D."/>
            <person name="Zhang Y."/>
        </authorList>
    </citation>
    <scope>NUCLEOTIDE SEQUENCE [LARGE SCALE GENOMIC DNA]</scope>
    <source>
        <strain evidence="2">cv. Yunnan</strain>
        <tissue evidence="1">Leaves</tissue>
    </source>
</reference>
<keyword evidence="2" id="KW-1185">Reference proteome</keyword>
<evidence type="ECO:0000313" key="1">
    <source>
        <dbReference type="EMBL" id="KAI3811176.1"/>
    </source>
</evidence>
<reference evidence="2" key="1">
    <citation type="journal article" date="2022" name="Mol. Ecol. Resour.">
        <title>The genomes of chicory, endive, great burdock and yacon provide insights into Asteraceae palaeo-polyploidization history and plant inulin production.</title>
        <authorList>
            <person name="Fan W."/>
            <person name="Wang S."/>
            <person name="Wang H."/>
            <person name="Wang A."/>
            <person name="Jiang F."/>
            <person name="Liu H."/>
            <person name="Zhao H."/>
            <person name="Xu D."/>
            <person name="Zhang Y."/>
        </authorList>
    </citation>
    <scope>NUCLEOTIDE SEQUENCE [LARGE SCALE GENOMIC DNA]</scope>
    <source>
        <strain evidence="2">cv. Yunnan</strain>
    </source>
</reference>
<protein>
    <submittedName>
        <fullName evidence="1">Uncharacterized protein</fullName>
    </submittedName>
</protein>
<gene>
    <name evidence="1" type="ORF">L1987_20894</name>
</gene>
<proteinExistence type="predicted"/>
<dbReference type="Proteomes" id="UP001056120">
    <property type="component" value="Linkage Group LG07"/>
</dbReference>
<accession>A0ACB9ITM2</accession>
<comment type="caution">
    <text evidence="1">The sequence shown here is derived from an EMBL/GenBank/DDBJ whole genome shotgun (WGS) entry which is preliminary data.</text>
</comment>
<evidence type="ECO:0000313" key="2">
    <source>
        <dbReference type="Proteomes" id="UP001056120"/>
    </source>
</evidence>
<sequence length="224" mass="25761">MVVEGIEETLPKILKAMKEDKAKNKLVESKNNREENYSSNGDNSDSDNEETSKKRKRKKGCTFRAFQGCKPLEYAGNEGAFVALRWLEKTEYVISISKCADKDMVLYASNLFKDEALEWWNSIIQAMGRHKAYAMEWENFKEMLKISVIWSRSLCLRLAPAVQLGGILTDGMIRKQEEGKARELAKRATENQRNNFPWKKRNQPAKGGFNSSIPECKICKKRHT</sequence>
<dbReference type="EMBL" id="CM042024">
    <property type="protein sequence ID" value="KAI3811176.1"/>
    <property type="molecule type" value="Genomic_DNA"/>
</dbReference>